<proteinExistence type="evidence at transcript level"/>
<name>D5ABP9_PICSI</name>
<reference evidence="1" key="1">
    <citation type="submission" date="2010-04" db="EMBL/GenBank/DDBJ databases">
        <authorList>
            <person name="Reid K.E."/>
            <person name="Liao N."/>
            <person name="Chan S."/>
            <person name="Docking R."/>
            <person name="Taylor G."/>
            <person name="Moore R."/>
            <person name="Mayo M."/>
            <person name="Munro S."/>
            <person name="King J."/>
            <person name="Yanchuk A."/>
            <person name="Holt R."/>
            <person name="Jones S."/>
            <person name="Marra M."/>
            <person name="Ritland C.E."/>
            <person name="Ritland K."/>
            <person name="Bohlmann J."/>
        </authorList>
    </citation>
    <scope>NUCLEOTIDE SEQUENCE</scope>
    <source>
        <tissue evidence="1">Bud</tissue>
    </source>
</reference>
<accession>D5ABP9</accession>
<dbReference type="EMBL" id="BT123660">
    <property type="protein sequence ID" value="ADE76968.1"/>
    <property type="molecule type" value="mRNA"/>
</dbReference>
<organism evidence="1">
    <name type="scientific">Picea sitchensis</name>
    <name type="common">Sitka spruce</name>
    <name type="synonym">Pinus sitchensis</name>
    <dbReference type="NCBI Taxonomy" id="3332"/>
    <lineage>
        <taxon>Eukaryota</taxon>
        <taxon>Viridiplantae</taxon>
        <taxon>Streptophyta</taxon>
        <taxon>Embryophyta</taxon>
        <taxon>Tracheophyta</taxon>
        <taxon>Spermatophyta</taxon>
        <taxon>Pinopsida</taxon>
        <taxon>Pinidae</taxon>
        <taxon>Conifers I</taxon>
        <taxon>Pinales</taxon>
        <taxon>Pinaceae</taxon>
        <taxon>Picea</taxon>
    </lineage>
</organism>
<dbReference type="AlphaFoldDB" id="D5ABP9"/>
<sequence length="51" mass="5575">MSGDIHRDKGVVSGQTRARVEIFSGRSFHLGIDRSRAALSIQTCGVEIFRG</sequence>
<protein>
    <submittedName>
        <fullName evidence="1">Uncharacterized protein</fullName>
    </submittedName>
</protein>
<evidence type="ECO:0000313" key="1">
    <source>
        <dbReference type="EMBL" id="ADE76968.1"/>
    </source>
</evidence>